<sequence>MQNAKKSIEVFDRVYSTQHSPIHPLQCFPHRDQMLTVLISSCEAQARLSISTAAYESEKVNYKSPLKVSLTRLSLLLDLVDFIHHKQNAVSIETETTGQCSLRIRGEGNTVVLRRKNVAKRL</sequence>
<organism evidence="1 2">
    <name type="scientific">Argiope bruennichi</name>
    <name type="common">Wasp spider</name>
    <name type="synonym">Aranea bruennichi</name>
    <dbReference type="NCBI Taxonomy" id="94029"/>
    <lineage>
        <taxon>Eukaryota</taxon>
        <taxon>Metazoa</taxon>
        <taxon>Ecdysozoa</taxon>
        <taxon>Arthropoda</taxon>
        <taxon>Chelicerata</taxon>
        <taxon>Arachnida</taxon>
        <taxon>Araneae</taxon>
        <taxon>Araneomorphae</taxon>
        <taxon>Entelegynae</taxon>
        <taxon>Araneoidea</taxon>
        <taxon>Araneidae</taxon>
        <taxon>Argiope</taxon>
    </lineage>
</organism>
<gene>
    <name evidence="1" type="ORF">HNY73_005605</name>
</gene>
<name>A0A8T0FM14_ARGBR</name>
<evidence type="ECO:0000313" key="1">
    <source>
        <dbReference type="EMBL" id="KAF8790609.1"/>
    </source>
</evidence>
<proteinExistence type="predicted"/>
<reference evidence="1" key="1">
    <citation type="journal article" date="2020" name="bioRxiv">
        <title>Chromosome-level reference genome of the European wasp spider Argiope bruennichi: a resource for studies on range expansion and evolutionary adaptation.</title>
        <authorList>
            <person name="Sheffer M.M."/>
            <person name="Hoppe A."/>
            <person name="Krehenwinkel H."/>
            <person name="Uhl G."/>
            <person name="Kuss A.W."/>
            <person name="Jensen L."/>
            <person name="Jensen C."/>
            <person name="Gillespie R.G."/>
            <person name="Hoff K.J."/>
            <person name="Prost S."/>
        </authorList>
    </citation>
    <scope>NUCLEOTIDE SEQUENCE</scope>
</reference>
<comment type="caution">
    <text evidence="1">The sequence shown here is derived from an EMBL/GenBank/DDBJ whole genome shotgun (WGS) entry which is preliminary data.</text>
</comment>
<keyword evidence="2" id="KW-1185">Reference proteome</keyword>
<accession>A0A8T0FM14</accession>
<protein>
    <submittedName>
        <fullName evidence="1">Uncharacterized protein</fullName>
    </submittedName>
</protein>
<dbReference type="EMBL" id="JABXBU010000011">
    <property type="protein sequence ID" value="KAF8790609.1"/>
    <property type="molecule type" value="Genomic_DNA"/>
</dbReference>
<dbReference type="Proteomes" id="UP000807504">
    <property type="component" value="Unassembled WGS sequence"/>
</dbReference>
<reference evidence="1" key="2">
    <citation type="submission" date="2020-06" db="EMBL/GenBank/DDBJ databases">
        <authorList>
            <person name="Sheffer M."/>
        </authorList>
    </citation>
    <scope>NUCLEOTIDE SEQUENCE</scope>
</reference>
<dbReference type="AlphaFoldDB" id="A0A8T0FM14"/>
<evidence type="ECO:0000313" key="2">
    <source>
        <dbReference type="Proteomes" id="UP000807504"/>
    </source>
</evidence>